<dbReference type="EMBL" id="BNBC01000018">
    <property type="protein sequence ID" value="GHE81395.1"/>
    <property type="molecule type" value="Genomic_DNA"/>
</dbReference>
<keyword evidence="1" id="KW-0723">Serine/threonine-protein kinase</keyword>
<keyword evidence="3" id="KW-0547">Nucleotide-binding</keyword>
<protein>
    <submittedName>
        <fullName evidence="3">ATP-binding protein</fullName>
    </submittedName>
</protein>
<evidence type="ECO:0000313" key="4">
    <source>
        <dbReference type="Proteomes" id="UP000641386"/>
    </source>
</evidence>
<proteinExistence type="predicted"/>
<keyword evidence="1" id="KW-0808">Transferase</keyword>
<dbReference type="Pfam" id="PF13581">
    <property type="entry name" value="HATPase_c_2"/>
    <property type="match status" value="1"/>
</dbReference>
<dbReference type="GO" id="GO:0004674">
    <property type="term" value="F:protein serine/threonine kinase activity"/>
    <property type="evidence" value="ECO:0007669"/>
    <property type="project" value="UniProtKB-KW"/>
</dbReference>
<dbReference type="GO" id="GO:0005524">
    <property type="term" value="F:ATP binding"/>
    <property type="evidence" value="ECO:0007669"/>
    <property type="project" value="UniProtKB-KW"/>
</dbReference>
<dbReference type="InterPro" id="IPR036890">
    <property type="entry name" value="HATPase_C_sf"/>
</dbReference>
<evidence type="ECO:0000259" key="2">
    <source>
        <dbReference type="Pfam" id="PF13581"/>
    </source>
</evidence>
<dbReference type="Proteomes" id="UP000641386">
    <property type="component" value="Unassembled WGS sequence"/>
</dbReference>
<dbReference type="InterPro" id="IPR003594">
    <property type="entry name" value="HATPase_dom"/>
</dbReference>
<evidence type="ECO:0000313" key="3">
    <source>
        <dbReference type="EMBL" id="GHE81395.1"/>
    </source>
</evidence>
<dbReference type="PANTHER" id="PTHR35526">
    <property type="entry name" value="ANTI-SIGMA-F FACTOR RSBW-RELATED"/>
    <property type="match status" value="1"/>
</dbReference>
<gene>
    <name evidence="3" type="ORF">GCM10014715_41210</name>
</gene>
<dbReference type="CDD" id="cd16936">
    <property type="entry name" value="HATPase_RsbW-like"/>
    <property type="match status" value="1"/>
</dbReference>
<dbReference type="SUPFAM" id="SSF55874">
    <property type="entry name" value="ATPase domain of HSP90 chaperone/DNA topoisomerase II/histidine kinase"/>
    <property type="match status" value="1"/>
</dbReference>
<keyword evidence="3" id="KW-0067">ATP-binding</keyword>
<dbReference type="RefSeq" id="WP_189902294.1">
    <property type="nucleotide sequence ID" value="NZ_BNBC01000018.1"/>
</dbReference>
<sequence>MKSEISTRQFSQFLSATPRGARLAQLLAVQQLDAWGWPPGCAVSEAAALVVAELAANAVTHGRVHGRGFRLALAVDSPDTLRIDVVDPRGDRRPLARRAAGPADETGRGLLLVEALAARWGSEPWPPSGKAVWAEIALPCPAING</sequence>
<dbReference type="InterPro" id="IPR050267">
    <property type="entry name" value="Anti-sigma-factor_SerPK"/>
</dbReference>
<organism evidence="3 4">
    <name type="scientific">Streptomyces spiralis</name>
    <dbReference type="NCBI Taxonomy" id="66376"/>
    <lineage>
        <taxon>Bacteria</taxon>
        <taxon>Bacillati</taxon>
        <taxon>Actinomycetota</taxon>
        <taxon>Actinomycetes</taxon>
        <taxon>Kitasatosporales</taxon>
        <taxon>Streptomycetaceae</taxon>
        <taxon>Streptomyces</taxon>
    </lineage>
</organism>
<comment type="caution">
    <text evidence="3">The sequence shown here is derived from an EMBL/GenBank/DDBJ whole genome shotgun (WGS) entry which is preliminary data.</text>
</comment>
<dbReference type="AlphaFoldDB" id="A0A919A172"/>
<reference evidence="3" key="1">
    <citation type="journal article" date="2014" name="Int. J. Syst. Evol. Microbiol.">
        <title>Complete genome sequence of Corynebacterium casei LMG S-19264T (=DSM 44701T), isolated from a smear-ripened cheese.</title>
        <authorList>
            <consortium name="US DOE Joint Genome Institute (JGI-PGF)"/>
            <person name="Walter F."/>
            <person name="Albersmeier A."/>
            <person name="Kalinowski J."/>
            <person name="Ruckert C."/>
        </authorList>
    </citation>
    <scope>NUCLEOTIDE SEQUENCE</scope>
    <source>
        <strain evidence="3">JCM 3302</strain>
    </source>
</reference>
<reference evidence="3" key="2">
    <citation type="submission" date="2020-09" db="EMBL/GenBank/DDBJ databases">
        <authorList>
            <person name="Sun Q."/>
            <person name="Ohkuma M."/>
        </authorList>
    </citation>
    <scope>NUCLEOTIDE SEQUENCE</scope>
    <source>
        <strain evidence="3">JCM 3302</strain>
    </source>
</reference>
<keyword evidence="4" id="KW-1185">Reference proteome</keyword>
<keyword evidence="1" id="KW-0418">Kinase</keyword>
<evidence type="ECO:0000256" key="1">
    <source>
        <dbReference type="ARBA" id="ARBA00022527"/>
    </source>
</evidence>
<name>A0A919A172_9ACTN</name>
<feature type="domain" description="Histidine kinase/HSP90-like ATPase" evidence="2">
    <location>
        <begin position="15"/>
        <end position="119"/>
    </location>
</feature>
<dbReference type="PANTHER" id="PTHR35526:SF3">
    <property type="entry name" value="ANTI-SIGMA-F FACTOR RSBW"/>
    <property type="match status" value="1"/>
</dbReference>
<dbReference type="Gene3D" id="3.30.565.10">
    <property type="entry name" value="Histidine kinase-like ATPase, C-terminal domain"/>
    <property type="match status" value="1"/>
</dbReference>
<accession>A0A919A172</accession>